<keyword evidence="4" id="KW-0547">Nucleotide-binding</keyword>
<dbReference type="PROSITE" id="PS00183">
    <property type="entry name" value="UBC_1"/>
    <property type="match status" value="1"/>
</dbReference>
<keyword evidence="7" id="KW-1185">Reference proteome</keyword>
<dbReference type="Proteomes" id="UP001470230">
    <property type="component" value="Unassembled WGS sequence"/>
</dbReference>
<protein>
    <submittedName>
        <fullName evidence="6">Ubiquitin-conjugating enzyme E2 G1</fullName>
    </submittedName>
</protein>
<evidence type="ECO:0000256" key="4">
    <source>
        <dbReference type="RuleBase" id="RU362109"/>
    </source>
</evidence>
<dbReference type="PROSITE" id="PS50127">
    <property type="entry name" value="UBC_2"/>
    <property type="match status" value="1"/>
</dbReference>
<dbReference type="SMART" id="SM00212">
    <property type="entry name" value="UBCc"/>
    <property type="match status" value="1"/>
</dbReference>
<evidence type="ECO:0000313" key="7">
    <source>
        <dbReference type="Proteomes" id="UP001470230"/>
    </source>
</evidence>
<accession>A0ABR2L9E6</accession>
<dbReference type="EMBL" id="JAPFFF010000001">
    <property type="protein sequence ID" value="KAK8899641.1"/>
    <property type="molecule type" value="Genomic_DNA"/>
</dbReference>
<keyword evidence="1" id="KW-0808">Transferase</keyword>
<dbReference type="Pfam" id="PF00179">
    <property type="entry name" value="UQ_con"/>
    <property type="match status" value="1"/>
</dbReference>
<dbReference type="PANTHER" id="PTHR24067">
    <property type="entry name" value="UBIQUITIN-CONJUGATING ENZYME E2"/>
    <property type="match status" value="1"/>
</dbReference>
<evidence type="ECO:0000256" key="2">
    <source>
        <dbReference type="ARBA" id="ARBA00022786"/>
    </source>
</evidence>
<sequence length="166" mass="19113">MSAAQKILQRQFRDLGSDSTNVNAFSVGLINDDIFKWRVTILGPSNTPYENGVFAAILEFPEDYPNNPPKMKFICPMYHPNIRETGEVCISILHTPGEDIFEYEDKSERWLPIHTVESILLSVISMLSDPNCESPENVEAAKTFKNDQREYYRKVRKTVEQSIEYC</sequence>
<keyword evidence="4" id="KW-0067">ATP-binding</keyword>
<dbReference type="SUPFAM" id="SSF54495">
    <property type="entry name" value="UBC-like"/>
    <property type="match status" value="1"/>
</dbReference>
<evidence type="ECO:0000313" key="6">
    <source>
        <dbReference type="EMBL" id="KAK8899641.1"/>
    </source>
</evidence>
<comment type="caution">
    <text evidence="6">The sequence shown here is derived from an EMBL/GenBank/DDBJ whole genome shotgun (WGS) entry which is preliminary data.</text>
</comment>
<feature type="active site" description="Glycyl thioester intermediate" evidence="3">
    <location>
        <position position="89"/>
    </location>
</feature>
<proteinExistence type="inferred from homology"/>
<organism evidence="6 7">
    <name type="scientific">Tritrichomonas musculus</name>
    <dbReference type="NCBI Taxonomy" id="1915356"/>
    <lineage>
        <taxon>Eukaryota</taxon>
        <taxon>Metamonada</taxon>
        <taxon>Parabasalia</taxon>
        <taxon>Tritrichomonadida</taxon>
        <taxon>Tritrichomonadidae</taxon>
        <taxon>Tritrichomonas</taxon>
    </lineage>
</organism>
<dbReference type="InterPro" id="IPR000608">
    <property type="entry name" value="UBC"/>
</dbReference>
<dbReference type="Gene3D" id="3.10.110.10">
    <property type="entry name" value="Ubiquitin Conjugating Enzyme"/>
    <property type="match status" value="1"/>
</dbReference>
<dbReference type="InterPro" id="IPR050113">
    <property type="entry name" value="Ub_conjugating_enzyme"/>
</dbReference>
<dbReference type="InterPro" id="IPR016135">
    <property type="entry name" value="UBQ-conjugating_enzyme/RWD"/>
</dbReference>
<gene>
    <name evidence="6" type="ORF">M9Y10_001958</name>
</gene>
<evidence type="ECO:0000259" key="5">
    <source>
        <dbReference type="PROSITE" id="PS50127"/>
    </source>
</evidence>
<feature type="domain" description="UBC core" evidence="5">
    <location>
        <begin position="3"/>
        <end position="164"/>
    </location>
</feature>
<dbReference type="InterPro" id="IPR023313">
    <property type="entry name" value="UBQ-conjugating_AS"/>
</dbReference>
<evidence type="ECO:0000256" key="1">
    <source>
        <dbReference type="ARBA" id="ARBA00022679"/>
    </source>
</evidence>
<reference evidence="6 7" key="1">
    <citation type="submission" date="2024-04" db="EMBL/GenBank/DDBJ databases">
        <title>Tritrichomonas musculus Genome.</title>
        <authorList>
            <person name="Alves-Ferreira E."/>
            <person name="Grigg M."/>
            <person name="Lorenzi H."/>
            <person name="Galac M."/>
        </authorList>
    </citation>
    <scope>NUCLEOTIDE SEQUENCE [LARGE SCALE GENOMIC DNA]</scope>
    <source>
        <strain evidence="6 7">EAF2021</strain>
    </source>
</reference>
<dbReference type="CDD" id="cd23795">
    <property type="entry name" value="UBCc_UBE2G1"/>
    <property type="match status" value="1"/>
</dbReference>
<comment type="similarity">
    <text evidence="4">Belongs to the ubiquitin-conjugating enzyme family.</text>
</comment>
<evidence type="ECO:0000256" key="3">
    <source>
        <dbReference type="PROSITE-ProRule" id="PRU10133"/>
    </source>
</evidence>
<name>A0ABR2L9E6_9EUKA</name>
<keyword evidence="2 4" id="KW-0833">Ubl conjugation pathway</keyword>